<keyword evidence="1" id="KW-1133">Transmembrane helix</keyword>
<dbReference type="RefSeq" id="WP_228230340.1">
    <property type="nucleotide sequence ID" value="NZ_JAJGMW010000013.1"/>
</dbReference>
<dbReference type="Proteomes" id="UP001197770">
    <property type="component" value="Unassembled WGS sequence"/>
</dbReference>
<proteinExistence type="predicted"/>
<keyword evidence="1" id="KW-0812">Transmembrane</keyword>
<evidence type="ECO:0000313" key="3">
    <source>
        <dbReference type="Proteomes" id="UP001197770"/>
    </source>
</evidence>
<dbReference type="EMBL" id="JAJGMW010000013">
    <property type="protein sequence ID" value="MCC4213279.1"/>
    <property type="molecule type" value="Genomic_DNA"/>
</dbReference>
<sequence>MEFNSFEGAEHWPFILKINLVLSLFFLVLTLAFVALVIYLRIRKNRMEAYRTRFDRKLIEFFNHFLFDEDFKRAAELGDFKFRYLKTAYDHKLAIKQVLIFDENLKGESSEAIKELFNGLGLYKYLLSDLKAKAWYRQARALYALSKLGIKVPEALVTPFLHSNRVELRQQAMLYFLNTSQENPLAFLDDLDRELSLWQQVFIENSLINFDLEVPDFGRWLNHDKSSVVVFCIKMVVSFNQFQNIPLLIEALDHTDEGVRAQAINSLKIMEVTDALQLMTANFPYESPSNKRAILYAIEKIGTAKDLRTLVSAIGREEENLQIDYYKIATRFENEIPVRKLINPDNITNDWADYQYYSKRVLQGA</sequence>
<comment type="caution">
    <text evidence="2">The sequence shown here is derived from an EMBL/GenBank/DDBJ whole genome shotgun (WGS) entry which is preliminary data.</text>
</comment>
<keyword evidence="1" id="KW-0472">Membrane</keyword>
<dbReference type="SUPFAM" id="SSF48371">
    <property type="entry name" value="ARM repeat"/>
    <property type="match status" value="1"/>
</dbReference>
<reference evidence="2 3" key="1">
    <citation type="submission" date="2021-11" db="EMBL/GenBank/DDBJ databases">
        <title>Seasonal and diel survey of microbial diversity of the Tyrrhenian coast.</title>
        <authorList>
            <person name="Gattoni G."/>
            <person name="Corral P."/>
        </authorList>
    </citation>
    <scope>NUCLEOTIDE SEQUENCE [LARGE SCALE GENOMIC DNA]</scope>
    <source>
        <strain evidence="2 3">Mr9</strain>
    </source>
</reference>
<protein>
    <submittedName>
        <fullName evidence="2">HEAT repeat domain-containing protein</fullName>
    </submittedName>
</protein>
<keyword evidence="3" id="KW-1185">Reference proteome</keyword>
<name>A0ABS8GTM6_9FLAO</name>
<evidence type="ECO:0000256" key="1">
    <source>
        <dbReference type="SAM" id="Phobius"/>
    </source>
</evidence>
<feature type="transmembrane region" description="Helical" evidence="1">
    <location>
        <begin position="20"/>
        <end position="42"/>
    </location>
</feature>
<accession>A0ABS8GTM6</accession>
<gene>
    <name evidence="2" type="ORF">LLW17_11150</name>
</gene>
<organism evidence="2 3">
    <name type="scientific">Leeuwenhoekiella parthenopeia</name>
    <dbReference type="NCBI Taxonomy" id="2890320"/>
    <lineage>
        <taxon>Bacteria</taxon>
        <taxon>Pseudomonadati</taxon>
        <taxon>Bacteroidota</taxon>
        <taxon>Flavobacteriia</taxon>
        <taxon>Flavobacteriales</taxon>
        <taxon>Flavobacteriaceae</taxon>
        <taxon>Leeuwenhoekiella</taxon>
    </lineage>
</organism>
<dbReference type="InterPro" id="IPR011989">
    <property type="entry name" value="ARM-like"/>
</dbReference>
<dbReference type="InterPro" id="IPR016024">
    <property type="entry name" value="ARM-type_fold"/>
</dbReference>
<dbReference type="Gene3D" id="1.25.10.10">
    <property type="entry name" value="Leucine-rich Repeat Variant"/>
    <property type="match status" value="1"/>
</dbReference>
<evidence type="ECO:0000313" key="2">
    <source>
        <dbReference type="EMBL" id="MCC4213279.1"/>
    </source>
</evidence>